<name>A0A369J4L9_HYPMA</name>
<keyword evidence="2" id="KW-1133">Transmembrane helix</keyword>
<protein>
    <submittedName>
        <fullName evidence="3">Uncharacterized protein</fullName>
    </submittedName>
</protein>
<proteinExistence type="predicted"/>
<keyword evidence="2" id="KW-0812">Transmembrane</keyword>
<comment type="caution">
    <text evidence="3">The sequence shown here is derived from an EMBL/GenBank/DDBJ whole genome shotgun (WGS) entry which is preliminary data.</text>
</comment>
<sequence>MTGKIPWLTRTSRRPFPILLSCTIFSKLSLASGSPLRVDFPKLRTGSPDASGSSSSRAIGPSQPNTNAQDMHDPSGASRKPPVGIIVDRVLGGLALVALILGILLCRHRHWRNDAEGVPITGAFWSNVRRNLVSPFTAMTPHILVAKLLPPYPLVT</sequence>
<dbReference type="Proteomes" id="UP000076154">
    <property type="component" value="Unassembled WGS sequence"/>
</dbReference>
<feature type="transmembrane region" description="Helical" evidence="2">
    <location>
        <begin position="83"/>
        <end position="106"/>
    </location>
</feature>
<accession>A0A369J4L9</accession>
<feature type="compositionally biased region" description="Low complexity" evidence="1">
    <location>
        <begin position="46"/>
        <end position="64"/>
    </location>
</feature>
<dbReference type="AlphaFoldDB" id="A0A369J4L9"/>
<organism evidence="3 4">
    <name type="scientific">Hypsizygus marmoreus</name>
    <name type="common">White beech mushroom</name>
    <name type="synonym">Agaricus marmoreus</name>
    <dbReference type="NCBI Taxonomy" id="39966"/>
    <lineage>
        <taxon>Eukaryota</taxon>
        <taxon>Fungi</taxon>
        <taxon>Dikarya</taxon>
        <taxon>Basidiomycota</taxon>
        <taxon>Agaricomycotina</taxon>
        <taxon>Agaricomycetes</taxon>
        <taxon>Agaricomycetidae</taxon>
        <taxon>Agaricales</taxon>
        <taxon>Tricholomatineae</taxon>
        <taxon>Lyophyllaceae</taxon>
        <taxon>Hypsizygus</taxon>
    </lineage>
</organism>
<evidence type="ECO:0000313" key="3">
    <source>
        <dbReference type="EMBL" id="RDB16971.1"/>
    </source>
</evidence>
<dbReference type="EMBL" id="LUEZ02000122">
    <property type="protein sequence ID" value="RDB16971.1"/>
    <property type="molecule type" value="Genomic_DNA"/>
</dbReference>
<evidence type="ECO:0000256" key="2">
    <source>
        <dbReference type="SAM" id="Phobius"/>
    </source>
</evidence>
<evidence type="ECO:0000256" key="1">
    <source>
        <dbReference type="SAM" id="MobiDB-lite"/>
    </source>
</evidence>
<keyword evidence="4" id="KW-1185">Reference proteome</keyword>
<dbReference type="InParanoid" id="A0A369J4L9"/>
<evidence type="ECO:0000313" key="4">
    <source>
        <dbReference type="Proteomes" id="UP000076154"/>
    </source>
</evidence>
<gene>
    <name evidence="3" type="ORF">Hypma_002634</name>
</gene>
<feature type="region of interest" description="Disordered" evidence="1">
    <location>
        <begin position="42"/>
        <end position="80"/>
    </location>
</feature>
<keyword evidence="2" id="KW-0472">Membrane</keyword>
<reference evidence="3" key="1">
    <citation type="submission" date="2018-04" db="EMBL/GenBank/DDBJ databases">
        <title>Whole genome sequencing of Hypsizygus marmoreus.</title>
        <authorList>
            <person name="Choi I.-G."/>
            <person name="Min B."/>
            <person name="Kim J.-G."/>
            <person name="Kim S."/>
            <person name="Oh Y.-L."/>
            <person name="Kong W.-S."/>
            <person name="Park H."/>
            <person name="Jeong J."/>
            <person name="Song E.-S."/>
        </authorList>
    </citation>
    <scope>NUCLEOTIDE SEQUENCE [LARGE SCALE GENOMIC DNA]</scope>
    <source>
        <strain evidence="3">51987-8</strain>
    </source>
</reference>